<comment type="similarity">
    <text evidence="2">Belongs to the acyltransferase 3 family.</text>
</comment>
<dbReference type="PANTHER" id="PTHR40074:SF2">
    <property type="entry name" value="O-ACETYLTRANSFERASE WECH"/>
    <property type="match status" value="1"/>
</dbReference>
<feature type="transmembrane region" description="Helical" evidence="8">
    <location>
        <begin position="51"/>
        <end position="71"/>
    </location>
</feature>
<keyword evidence="6 8" id="KW-0472">Membrane</keyword>
<dbReference type="EMBL" id="JAAXLA010000017">
    <property type="protein sequence ID" value="NMH97932.1"/>
    <property type="molecule type" value="Genomic_DNA"/>
</dbReference>
<gene>
    <name evidence="10" type="ORF">HF526_11505</name>
</gene>
<proteinExistence type="inferred from homology"/>
<feature type="transmembrane region" description="Helical" evidence="8">
    <location>
        <begin position="18"/>
        <end position="39"/>
    </location>
</feature>
<dbReference type="RefSeq" id="WP_169381380.1">
    <property type="nucleotide sequence ID" value="NZ_JAAXLA010000017.1"/>
</dbReference>
<evidence type="ECO:0000256" key="5">
    <source>
        <dbReference type="ARBA" id="ARBA00022989"/>
    </source>
</evidence>
<comment type="subcellular location">
    <subcellularLocation>
        <location evidence="1">Cell membrane</location>
        <topology evidence="1">Multi-pass membrane protein</topology>
    </subcellularLocation>
</comment>
<feature type="transmembrane region" description="Helical" evidence="8">
    <location>
        <begin position="91"/>
        <end position="112"/>
    </location>
</feature>
<evidence type="ECO:0000256" key="8">
    <source>
        <dbReference type="SAM" id="Phobius"/>
    </source>
</evidence>
<organism evidence="10 11">
    <name type="scientific">Pseudonocardia acidicola</name>
    <dbReference type="NCBI Taxonomy" id="2724939"/>
    <lineage>
        <taxon>Bacteria</taxon>
        <taxon>Bacillati</taxon>
        <taxon>Actinomycetota</taxon>
        <taxon>Actinomycetes</taxon>
        <taxon>Pseudonocardiales</taxon>
        <taxon>Pseudonocardiaceae</taxon>
        <taxon>Pseudonocardia</taxon>
    </lineage>
</organism>
<evidence type="ECO:0000256" key="2">
    <source>
        <dbReference type="ARBA" id="ARBA00007400"/>
    </source>
</evidence>
<evidence type="ECO:0000256" key="7">
    <source>
        <dbReference type="SAM" id="MobiDB-lite"/>
    </source>
</evidence>
<feature type="transmembrane region" description="Helical" evidence="8">
    <location>
        <begin position="132"/>
        <end position="152"/>
    </location>
</feature>
<evidence type="ECO:0000256" key="3">
    <source>
        <dbReference type="ARBA" id="ARBA00022475"/>
    </source>
</evidence>
<evidence type="ECO:0000259" key="9">
    <source>
        <dbReference type="Pfam" id="PF01757"/>
    </source>
</evidence>
<feature type="domain" description="Acyltransferase 3" evidence="9">
    <location>
        <begin position="19"/>
        <end position="351"/>
    </location>
</feature>
<protein>
    <submittedName>
        <fullName evidence="10">Acyltransferase</fullName>
    </submittedName>
</protein>
<feature type="transmembrane region" description="Helical" evidence="8">
    <location>
        <begin position="164"/>
        <end position="181"/>
    </location>
</feature>
<feature type="transmembrane region" description="Helical" evidence="8">
    <location>
        <begin position="307"/>
        <end position="327"/>
    </location>
</feature>
<keyword evidence="11" id="KW-1185">Reference proteome</keyword>
<dbReference type="Pfam" id="PF01757">
    <property type="entry name" value="Acyl_transf_3"/>
    <property type="match status" value="1"/>
</dbReference>
<sequence>MSEETATRPGRASRARHVYAADLVRVLTFACVIAVHTVSTVNPIDSVPGGAAVMLLHFTREAFFVLTAFVLVHRYRTGGLRVAPFWRRRFLLVGVPYVVWSALYTGIALSTAPLPAGEALAVLVRNLLTGTAWFHLYFLLVSMQFYLVFPLFQRLLAATRGRHGLLVAASAALQVVIDIVLHDPTPTGWVAAVLPYAGSFVGSYQFFLVLGGVVALHHEQVDAWVRAHPAVLAVAFVVTGAAAEGWYQWSVASGVGAVFATDVFQPVMIPWCVAVVAVFYALGAAWTDRRAGGLGSRFVERASDRSFGVFLVHPVFLWALTVGGAGSVASHLPAPWSTFAVYVVAVIASLAAVELLRLTPLSLILTGKGRSRRRSQHPDSTRTGSRPAAPSTVGGEPAQGGLT</sequence>
<accession>A0ABX1SBK6</accession>
<dbReference type="PANTHER" id="PTHR40074">
    <property type="entry name" value="O-ACETYLTRANSFERASE WECH"/>
    <property type="match status" value="1"/>
</dbReference>
<reference evidence="10 11" key="1">
    <citation type="submission" date="2020-04" db="EMBL/GenBank/DDBJ databases">
        <authorList>
            <person name="Klaysubun C."/>
            <person name="Duangmal K."/>
            <person name="Lipun K."/>
        </authorList>
    </citation>
    <scope>NUCLEOTIDE SEQUENCE [LARGE SCALE GENOMIC DNA]</scope>
    <source>
        <strain evidence="10 11">K10HN5</strain>
    </source>
</reference>
<keyword evidence="5 8" id="KW-1133">Transmembrane helix</keyword>
<evidence type="ECO:0000256" key="1">
    <source>
        <dbReference type="ARBA" id="ARBA00004651"/>
    </source>
</evidence>
<keyword evidence="10" id="KW-0808">Transferase</keyword>
<evidence type="ECO:0000313" key="10">
    <source>
        <dbReference type="EMBL" id="NMH97932.1"/>
    </source>
</evidence>
<feature type="transmembrane region" description="Helical" evidence="8">
    <location>
        <begin position="193"/>
        <end position="216"/>
    </location>
</feature>
<evidence type="ECO:0000313" key="11">
    <source>
        <dbReference type="Proteomes" id="UP000820669"/>
    </source>
</evidence>
<keyword evidence="3" id="KW-1003">Cell membrane</keyword>
<keyword evidence="10" id="KW-0012">Acyltransferase</keyword>
<dbReference type="GO" id="GO:0016746">
    <property type="term" value="F:acyltransferase activity"/>
    <property type="evidence" value="ECO:0007669"/>
    <property type="project" value="UniProtKB-KW"/>
</dbReference>
<feature type="transmembrane region" description="Helical" evidence="8">
    <location>
        <begin position="339"/>
        <end position="365"/>
    </location>
</feature>
<dbReference type="Proteomes" id="UP000820669">
    <property type="component" value="Unassembled WGS sequence"/>
</dbReference>
<feature type="transmembrane region" description="Helical" evidence="8">
    <location>
        <begin position="228"/>
        <end position="247"/>
    </location>
</feature>
<feature type="transmembrane region" description="Helical" evidence="8">
    <location>
        <begin position="267"/>
        <end position="286"/>
    </location>
</feature>
<feature type="region of interest" description="Disordered" evidence="7">
    <location>
        <begin position="369"/>
        <end position="403"/>
    </location>
</feature>
<dbReference type="InterPro" id="IPR002656">
    <property type="entry name" value="Acyl_transf_3_dom"/>
</dbReference>
<name>A0ABX1SBK6_9PSEU</name>
<keyword evidence="4 8" id="KW-0812">Transmembrane</keyword>
<evidence type="ECO:0000256" key="6">
    <source>
        <dbReference type="ARBA" id="ARBA00023136"/>
    </source>
</evidence>
<comment type="caution">
    <text evidence="10">The sequence shown here is derived from an EMBL/GenBank/DDBJ whole genome shotgun (WGS) entry which is preliminary data.</text>
</comment>
<evidence type="ECO:0000256" key="4">
    <source>
        <dbReference type="ARBA" id="ARBA00022692"/>
    </source>
</evidence>